<protein>
    <submittedName>
        <fullName evidence="2">Uncharacterized protein</fullName>
    </submittedName>
</protein>
<dbReference type="Proteomes" id="UP001497472">
    <property type="component" value="Unassembled WGS sequence"/>
</dbReference>
<name>A0AAV1JTL7_9NEOP</name>
<evidence type="ECO:0000256" key="1">
    <source>
        <dbReference type="SAM" id="MobiDB-lite"/>
    </source>
</evidence>
<sequence length="149" mass="15707">MTVDATGQLLSVIGHGGAGRGQRRAGLTNLGERAPRQLSTARRRGRIYANASDPRPMISDVIDSGVNREAAAAVDARIVSPLRRRRLQRSSGARSVESGAWGARGAGRNGGERARGDVRRLLPVPVRPGGRALLPPRAALPVRPGEAVN</sequence>
<feature type="compositionally biased region" description="Basic and acidic residues" evidence="1">
    <location>
        <begin position="110"/>
        <end position="120"/>
    </location>
</feature>
<feature type="region of interest" description="Disordered" evidence="1">
    <location>
        <begin position="14"/>
        <end position="54"/>
    </location>
</feature>
<proteinExistence type="predicted"/>
<keyword evidence="3" id="KW-1185">Reference proteome</keyword>
<evidence type="ECO:0000313" key="2">
    <source>
        <dbReference type="EMBL" id="CAK1552778.1"/>
    </source>
</evidence>
<feature type="compositionally biased region" description="Low complexity" evidence="1">
    <location>
        <begin position="89"/>
        <end position="101"/>
    </location>
</feature>
<organism evidence="2 3">
    <name type="scientific">Leptosia nina</name>
    <dbReference type="NCBI Taxonomy" id="320188"/>
    <lineage>
        <taxon>Eukaryota</taxon>
        <taxon>Metazoa</taxon>
        <taxon>Ecdysozoa</taxon>
        <taxon>Arthropoda</taxon>
        <taxon>Hexapoda</taxon>
        <taxon>Insecta</taxon>
        <taxon>Pterygota</taxon>
        <taxon>Neoptera</taxon>
        <taxon>Endopterygota</taxon>
        <taxon>Lepidoptera</taxon>
        <taxon>Glossata</taxon>
        <taxon>Ditrysia</taxon>
        <taxon>Papilionoidea</taxon>
        <taxon>Pieridae</taxon>
        <taxon>Pierinae</taxon>
        <taxon>Leptosia</taxon>
    </lineage>
</organism>
<comment type="caution">
    <text evidence="2">The sequence shown here is derived from an EMBL/GenBank/DDBJ whole genome shotgun (WGS) entry which is preliminary data.</text>
</comment>
<dbReference type="AlphaFoldDB" id="A0AAV1JTL7"/>
<gene>
    <name evidence="2" type="ORF">LNINA_LOCUS11808</name>
</gene>
<dbReference type="EMBL" id="CAVLEF010000163">
    <property type="protein sequence ID" value="CAK1552778.1"/>
    <property type="molecule type" value="Genomic_DNA"/>
</dbReference>
<feature type="compositionally biased region" description="Low complexity" evidence="1">
    <location>
        <begin position="127"/>
        <end position="149"/>
    </location>
</feature>
<evidence type="ECO:0000313" key="3">
    <source>
        <dbReference type="Proteomes" id="UP001497472"/>
    </source>
</evidence>
<accession>A0AAV1JTL7</accession>
<reference evidence="2 3" key="1">
    <citation type="submission" date="2023-11" db="EMBL/GenBank/DDBJ databases">
        <authorList>
            <person name="Okamura Y."/>
        </authorList>
    </citation>
    <scope>NUCLEOTIDE SEQUENCE [LARGE SCALE GENOMIC DNA]</scope>
</reference>
<feature type="region of interest" description="Disordered" evidence="1">
    <location>
        <begin position="84"/>
        <end position="149"/>
    </location>
</feature>